<gene>
    <name evidence="3" type="ORF">IEW27_07700</name>
</gene>
<evidence type="ECO:0000313" key="3">
    <source>
        <dbReference type="EMBL" id="MBD3904473.1"/>
    </source>
</evidence>
<feature type="transmembrane region" description="Helical" evidence="2">
    <location>
        <begin position="1122"/>
        <end position="1142"/>
    </location>
</feature>
<keyword evidence="1" id="KW-0175">Coiled coil</keyword>
<evidence type="ECO:0000256" key="1">
    <source>
        <dbReference type="SAM" id="Coils"/>
    </source>
</evidence>
<accession>A0ABR8M2A9</accession>
<sequence length="1275" mass="143459">MADDILDIIHRIAFDVDDANLDRLTAQLRRQTETINHLGQRQARLAQAYDRTSATEIERRRRISSLMERNNTLLQQNSRSLENNVLNNRQLNDQLTREIGLIGAINARLDILHQRRRQATSETEVRRYSQLITREQSRLDSLNRVPRNRAAGFLGNLGQLAGAGTAISSLLPAVGGALSIASLGQQIFDVTKRFEGYSQTLKNAYGSSVKAQGAFDKIQQFAAKTPYGVDELTASFIKLKNRGFDPTTEELTKMGDLAASQGKSMDQYVEALLDAQTGEYERLKEFGIKAKTTGDMVTFSFKGVEKQVKKTDQEAIRNAIISFGELKGVVGGMAGQATTLEGKLSNMGDTWDSVMYNMGKSGKGFMSDMIDLANELLSAFNDMIEKSPAQQLREEQQEVNVLMSAIASLNTENQSRNILIAELNAKYPQLVANLNLENQTSGDILYTLQGINKAYERRISLAQQTSIKENLAKKQGKIFSNTAEDLSDPSFIGALKQTGFLDDFQKAAGNFKKQRDIIQLAKKELDKTSGLFTSYKNPLDGGHEDYLSYSIGLASGSKALSKLIKEVPALTKQQQLAEQGISTIKANNQKLFDLMYDKIKREGGIMEDGSIKQGFDLRKSLGLIGSGDFVAMFDEYAPDIKVPIKPTEDKKKQKKGKSPLAKAFEEIENEKKLRTELENKRKADAEERYRRDYEVDQNKFRLDLRLAKNKESHEKVLANIEIDISKKKAVALKTKKGEPGEKEKFQANLAGENANISQSKAKLAEIANEISDGAKKEIEEAIKNFNELNDQLYNLRDKTFENELAQLDDQHNKRLEQYRKQREELTKQIVAHEEQGNVIVVAQIKQNLARQNTVEQTETERYNNDRIHRIINNEILKNNKLLELQILAISDRSDREREDFEKNFSNKKEEIDTERKQLQDKHITDEQIQKAFFLQKSRLRKEQDKQERLIELDKQLQTLYLQNENYKKTLQIREEKGKNLTGIEKENNDKEIVILKDSLNRNEAEIQGAMRARKKIKDETIGTTVEEYVQMADAAAQSAQAIVSAFEQQAEREIEIRQRRVDQTREIADRGNAEALQEEERRLDKAVKQRQRFAKQQIAINLLMQASQIALAIATAAGETGIAAPVGIAIVLAALATGFAAVKGFQQDTPAFKDGVIGFNGKGTGTSDSNLVRISNGESVITAEATAKNKAILEEINAGKVFKPLEFNPGNVQPMPSSSSNSYDFQRLEGEIISLKQELKEAIRERTPNSISIDRRGFMAMTEEINTVNRKRSNL</sequence>
<name>A0ABR8M2A9_9FLAO</name>
<comment type="caution">
    <text evidence="3">The sequence shown here is derived from an EMBL/GenBank/DDBJ whole genome shotgun (WGS) entry which is preliminary data.</text>
</comment>
<dbReference type="EMBL" id="JACXXP010000006">
    <property type="protein sequence ID" value="MBD3904473.1"/>
    <property type="molecule type" value="Genomic_DNA"/>
</dbReference>
<keyword evidence="2" id="KW-1133">Transmembrane helix</keyword>
<keyword evidence="2" id="KW-0812">Transmembrane</keyword>
<proteinExistence type="predicted"/>
<dbReference type="Proteomes" id="UP000603715">
    <property type="component" value="Unassembled WGS sequence"/>
</dbReference>
<keyword evidence="2" id="KW-0472">Membrane</keyword>
<feature type="coiled-coil region" evidence="1">
    <location>
        <begin position="749"/>
        <end position="835"/>
    </location>
</feature>
<protein>
    <submittedName>
        <fullName evidence="3">Uncharacterized protein</fullName>
    </submittedName>
</protein>
<feature type="coiled-coil region" evidence="1">
    <location>
        <begin position="660"/>
        <end position="687"/>
    </location>
</feature>
<dbReference type="RefSeq" id="WP_191179022.1">
    <property type="nucleotide sequence ID" value="NZ_JACXXP010000006.1"/>
</dbReference>
<evidence type="ECO:0000313" key="4">
    <source>
        <dbReference type="Proteomes" id="UP000603715"/>
    </source>
</evidence>
<keyword evidence="4" id="KW-1185">Reference proteome</keyword>
<reference evidence="4" key="1">
    <citation type="submission" date="2023-07" db="EMBL/GenBank/DDBJ databases">
        <title>Description of novel Chryseobacterium sp. strain C-2.</title>
        <authorList>
            <person name="Saticioglu I.B."/>
        </authorList>
    </citation>
    <scope>NUCLEOTIDE SEQUENCE [LARGE SCALE GENOMIC DNA]</scope>
    <source>
        <strain evidence="4">C-2</strain>
    </source>
</reference>
<organism evidence="3 4">
    <name type="scientific">Chryseobacterium muglaense</name>
    <dbReference type="NCBI Taxonomy" id="2893752"/>
    <lineage>
        <taxon>Bacteria</taxon>
        <taxon>Pseudomonadati</taxon>
        <taxon>Bacteroidota</taxon>
        <taxon>Flavobacteriia</taxon>
        <taxon>Flavobacteriales</taxon>
        <taxon>Weeksellaceae</taxon>
        <taxon>Chryseobacterium group</taxon>
        <taxon>Chryseobacterium</taxon>
    </lineage>
</organism>
<evidence type="ECO:0000256" key="2">
    <source>
        <dbReference type="SAM" id="Phobius"/>
    </source>
</evidence>